<dbReference type="EMBL" id="CAJNNV010002132">
    <property type="protein sequence ID" value="CAE8586589.1"/>
    <property type="molecule type" value="Genomic_DNA"/>
</dbReference>
<comment type="caution">
    <text evidence="1">The sequence shown here is derived from an EMBL/GenBank/DDBJ whole genome shotgun (WGS) entry which is preliminary data.</text>
</comment>
<dbReference type="Gene3D" id="1.25.40.10">
    <property type="entry name" value="Tetratricopeptide repeat domain"/>
    <property type="match status" value="1"/>
</dbReference>
<evidence type="ECO:0008006" key="3">
    <source>
        <dbReference type="Google" id="ProtNLM"/>
    </source>
</evidence>
<dbReference type="OMA" id="SRACADN"/>
<evidence type="ECO:0000313" key="2">
    <source>
        <dbReference type="Proteomes" id="UP000654075"/>
    </source>
</evidence>
<organism evidence="1 2">
    <name type="scientific">Polarella glacialis</name>
    <name type="common">Dinoflagellate</name>
    <dbReference type="NCBI Taxonomy" id="89957"/>
    <lineage>
        <taxon>Eukaryota</taxon>
        <taxon>Sar</taxon>
        <taxon>Alveolata</taxon>
        <taxon>Dinophyceae</taxon>
        <taxon>Suessiales</taxon>
        <taxon>Suessiaceae</taxon>
        <taxon>Polarella</taxon>
    </lineage>
</organism>
<proteinExistence type="predicted"/>
<keyword evidence="2" id="KW-1185">Reference proteome</keyword>
<dbReference type="Proteomes" id="UP000654075">
    <property type="component" value="Unassembled WGS sequence"/>
</dbReference>
<accession>A0A813DM60</accession>
<dbReference type="InterPro" id="IPR011990">
    <property type="entry name" value="TPR-like_helical_dom_sf"/>
</dbReference>
<reference evidence="1" key="1">
    <citation type="submission" date="2021-02" db="EMBL/GenBank/DDBJ databases">
        <authorList>
            <person name="Dougan E. K."/>
            <person name="Rhodes N."/>
            <person name="Thang M."/>
            <person name="Chan C."/>
        </authorList>
    </citation>
    <scope>NUCLEOTIDE SEQUENCE</scope>
</reference>
<dbReference type="PANTHER" id="PTHR46082">
    <property type="entry name" value="ATP/GTP-BINDING PROTEIN-RELATED"/>
    <property type="match status" value="1"/>
</dbReference>
<gene>
    <name evidence="1" type="ORF">PGLA1383_LOCUS5440</name>
</gene>
<dbReference type="SUPFAM" id="SSF48452">
    <property type="entry name" value="TPR-like"/>
    <property type="match status" value="1"/>
</dbReference>
<name>A0A813DM60_POLGL</name>
<dbReference type="PANTHER" id="PTHR46082:SF6">
    <property type="entry name" value="AAA+ ATPASE DOMAIN-CONTAINING PROTEIN-RELATED"/>
    <property type="match status" value="1"/>
</dbReference>
<evidence type="ECO:0000313" key="1">
    <source>
        <dbReference type="EMBL" id="CAE8586589.1"/>
    </source>
</evidence>
<dbReference type="InterPro" id="IPR053137">
    <property type="entry name" value="NLR-like"/>
</dbReference>
<sequence length="193" mass="21170">MSTADPLLFRSRSTVPRRTRIKPLAFISELMVLKGTEEDDDDDEGPVCAASLERKAELEPLLRRVLAGKVEALGPDHPNAITSLSNLAGLLEELGQTEEAEHLYREALLRREETLGLTHNDTLVSVSNLAAFLQAMERLEEAEQLHRRALDGFRQAKASHPQSRACADNFASLLEATGRQSEAEAILGSLGCI</sequence>
<dbReference type="AlphaFoldDB" id="A0A813DM60"/>
<protein>
    <recommendedName>
        <fullName evidence="3">Kinesin light chain</fullName>
    </recommendedName>
</protein>
<dbReference type="OrthoDB" id="311289at2759"/>
<dbReference type="Pfam" id="PF13424">
    <property type="entry name" value="TPR_12"/>
    <property type="match status" value="2"/>
</dbReference>